<sequence>MRLQPAIMCGSLAAFLSGTGSLARPLDVVKSSGSLSSGQYDSVKRSLRGPLNRPINDGEDERGNFAAAYDSAVENLRSLGPTAEALRAEEIENIADSILAEYMHQEMYAIVLEFIKKPELEKWTELMIWDKFTSRDDESALEKSFFNRYTFDELRDFIAAARKFPPAGLMAHKVESWLLKKHPFFLMRNLVRGYNKNTLETCPELYKWFDYLAHYNERYAEKQSTVSNTLKKFYNDENLVNYFEELRKEYTTKELTSEEHAWLETATPPEDVFTKLHLHIKGDGFFNKPNLPKQITKMNDFYEVYPKLQIPFRRILPYTDEKLLDMVFFEVKLFHQ</sequence>
<keyword evidence="1" id="KW-0732">Signal</keyword>
<keyword evidence="3" id="KW-1185">Reference proteome</keyword>
<comment type="caution">
    <text evidence="2">The sequence shown here is derived from an EMBL/GenBank/DDBJ whole genome shotgun (WGS) entry which is preliminary data.</text>
</comment>
<accession>A0ABN8D876</accession>
<gene>
    <name evidence="2" type="ORF">PBS001_LOCUS6088</name>
</gene>
<organism evidence="2 3">
    <name type="scientific">Peronospora belbahrii</name>
    <dbReference type="NCBI Taxonomy" id="622444"/>
    <lineage>
        <taxon>Eukaryota</taxon>
        <taxon>Sar</taxon>
        <taxon>Stramenopiles</taxon>
        <taxon>Oomycota</taxon>
        <taxon>Peronosporomycetes</taxon>
        <taxon>Peronosporales</taxon>
        <taxon>Peronosporaceae</taxon>
        <taxon>Peronospora</taxon>
    </lineage>
</organism>
<feature type="signal peptide" evidence="1">
    <location>
        <begin position="1"/>
        <end position="23"/>
    </location>
</feature>
<feature type="chain" id="PRO_5045549974" description="RxLR effector candidate protein" evidence="1">
    <location>
        <begin position="24"/>
        <end position="336"/>
    </location>
</feature>
<evidence type="ECO:0000313" key="3">
    <source>
        <dbReference type="Proteomes" id="UP001158986"/>
    </source>
</evidence>
<evidence type="ECO:0008006" key="4">
    <source>
        <dbReference type="Google" id="ProtNLM"/>
    </source>
</evidence>
<protein>
    <recommendedName>
        <fullName evidence="4">RxLR effector candidate protein</fullName>
    </recommendedName>
</protein>
<evidence type="ECO:0000256" key="1">
    <source>
        <dbReference type="SAM" id="SignalP"/>
    </source>
</evidence>
<name>A0ABN8D876_9STRA</name>
<dbReference type="Proteomes" id="UP001158986">
    <property type="component" value="Unassembled WGS sequence"/>
</dbReference>
<reference evidence="2 3" key="1">
    <citation type="submission" date="2021-11" db="EMBL/GenBank/DDBJ databases">
        <authorList>
            <person name="Islam A."/>
            <person name="Islam S."/>
            <person name="Flora M.S."/>
            <person name="Rahman M."/>
            <person name="Ziaur R.M."/>
            <person name="Epstein J.H."/>
            <person name="Hassan M."/>
            <person name="Klassen M."/>
            <person name="Woodard K."/>
            <person name="Webb A."/>
            <person name="Webby R.J."/>
            <person name="El Zowalaty M.E."/>
        </authorList>
    </citation>
    <scope>NUCLEOTIDE SEQUENCE [LARGE SCALE GENOMIC DNA]</scope>
    <source>
        <strain evidence="2">Pbs1</strain>
    </source>
</reference>
<dbReference type="EMBL" id="CAKLCB010000303">
    <property type="protein sequence ID" value="CAH0519563.1"/>
    <property type="molecule type" value="Genomic_DNA"/>
</dbReference>
<proteinExistence type="predicted"/>
<evidence type="ECO:0000313" key="2">
    <source>
        <dbReference type="EMBL" id="CAH0519563.1"/>
    </source>
</evidence>